<dbReference type="GO" id="GO:0003676">
    <property type="term" value="F:nucleic acid binding"/>
    <property type="evidence" value="ECO:0007669"/>
    <property type="project" value="InterPro"/>
</dbReference>
<evidence type="ECO:0000259" key="1">
    <source>
        <dbReference type="PROSITE" id="PS50994"/>
    </source>
</evidence>
<dbReference type="Proteomes" id="UP001165121">
    <property type="component" value="Unassembled WGS sequence"/>
</dbReference>
<dbReference type="InterPro" id="IPR001584">
    <property type="entry name" value="Integrase_cat-core"/>
</dbReference>
<dbReference type="OrthoDB" id="123497at2759"/>
<dbReference type="PANTHER" id="PTHR35046">
    <property type="entry name" value="ZINC KNUCKLE (CCHC-TYPE) FAMILY PROTEIN"/>
    <property type="match status" value="1"/>
</dbReference>
<keyword evidence="3" id="KW-1185">Reference proteome</keyword>
<dbReference type="Pfam" id="PF00665">
    <property type="entry name" value="rve"/>
    <property type="match status" value="1"/>
</dbReference>
<feature type="domain" description="Integrase catalytic" evidence="1">
    <location>
        <begin position="5"/>
        <end position="168"/>
    </location>
</feature>
<dbReference type="SUPFAM" id="SSF53098">
    <property type="entry name" value="Ribonuclease H-like"/>
    <property type="match status" value="1"/>
</dbReference>
<dbReference type="GO" id="GO:0015074">
    <property type="term" value="P:DNA integration"/>
    <property type="evidence" value="ECO:0007669"/>
    <property type="project" value="InterPro"/>
</dbReference>
<accession>A0A9W6YPL1</accession>
<dbReference type="PROSITE" id="PS50994">
    <property type="entry name" value="INTEGRASE"/>
    <property type="match status" value="1"/>
</dbReference>
<dbReference type="Gene3D" id="3.30.420.10">
    <property type="entry name" value="Ribonuclease H-like superfamily/Ribonuclease H"/>
    <property type="match status" value="1"/>
</dbReference>
<evidence type="ECO:0000313" key="2">
    <source>
        <dbReference type="EMBL" id="GMG18154.1"/>
    </source>
</evidence>
<proteinExistence type="predicted"/>
<protein>
    <submittedName>
        <fullName evidence="2">Unnamed protein product</fullName>
    </submittedName>
</protein>
<dbReference type="EMBL" id="BSXT01019256">
    <property type="protein sequence ID" value="GMG18154.1"/>
    <property type="molecule type" value="Genomic_DNA"/>
</dbReference>
<reference evidence="2" key="1">
    <citation type="submission" date="2023-04" db="EMBL/GenBank/DDBJ databases">
        <title>Phytophthora fragariaefolia NBRC 109709.</title>
        <authorList>
            <person name="Ichikawa N."/>
            <person name="Sato H."/>
            <person name="Tonouchi N."/>
        </authorList>
    </citation>
    <scope>NUCLEOTIDE SEQUENCE</scope>
    <source>
        <strain evidence="2">NBRC 109709</strain>
    </source>
</reference>
<dbReference type="InterPro" id="IPR012337">
    <property type="entry name" value="RNaseH-like_sf"/>
</dbReference>
<dbReference type="PANTHER" id="PTHR35046:SF26">
    <property type="entry name" value="RNA-DIRECTED DNA POLYMERASE"/>
    <property type="match status" value="1"/>
</dbReference>
<dbReference type="FunFam" id="3.30.420.10:FF:000032">
    <property type="entry name" value="Retrovirus-related Pol polyprotein from transposon 297-like Protein"/>
    <property type="match status" value="1"/>
</dbReference>
<gene>
    <name evidence="2" type="ORF">Pfra01_003058000</name>
</gene>
<dbReference type="AlphaFoldDB" id="A0A9W6YPL1"/>
<sequence length="222" mass="25580">MWRLLECIPGGRWVDVSMDFMIALPITETGKDAIMVIVDRLTKRAKFIATNTNATAEETAALFMVNYVKDHGVPKSIISDRDSKFTSKFWQEVIKTLMTTHNLSSAFRPQTDGQTKRTNRFIEDYLRGVVNPFQNDWDEYFHLAEFAYNRRVHSSIGMSPFEADLGYVPYMPDDVTRDPELEQLHKSAQEFLLKQDAILKMAQDAMSEAQTRMKWTKLGHSS</sequence>
<comment type="caution">
    <text evidence="2">The sequence shown here is derived from an EMBL/GenBank/DDBJ whole genome shotgun (WGS) entry which is preliminary data.</text>
</comment>
<name>A0A9W6YPL1_9STRA</name>
<organism evidence="2 3">
    <name type="scientific">Phytophthora fragariaefolia</name>
    <dbReference type="NCBI Taxonomy" id="1490495"/>
    <lineage>
        <taxon>Eukaryota</taxon>
        <taxon>Sar</taxon>
        <taxon>Stramenopiles</taxon>
        <taxon>Oomycota</taxon>
        <taxon>Peronosporomycetes</taxon>
        <taxon>Peronosporales</taxon>
        <taxon>Peronosporaceae</taxon>
        <taxon>Phytophthora</taxon>
    </lineage>
</organism>
<dbReference type="InterPro" id="IPR036397">
    <property type="entry name" value="RNaseH_sf"/>
</dbReference>
<evidence type="ECO:0000313" key="3">
    <source>
        <dbReference type="Proteomes" id="UP001165121"/>
    </source>
</evidence>